<dbReference type="GO" id="GO:0016813">
    <property type="term" value="F:hydrolase activity, acting on carbon-nitrogen (but not peptide) bonds, in linear amidines"/>
    <property type="evidence" value="ECO:0007669"/>
    <property type="project" value="InterPro"/>
</dbReference>
<feature type="non-terminal residue" evidence="3">
    <location>
        <position position="1"/>
    </location>
</feature>
<dbReference type="PANTHER" id="PTHR32494:SF19">
    <property type="entry name" value="ALLANTOATE DEIMINASE-RELATED"/>
    <property type="match status" value="1"/>
</dbReference>
<protein>
    <submittedName>
        <fullName evidence="3">Uncharacterized protein</fullName>
    </submittedName>
</protein>
<name>A0A9D3VRH7_9ROSI</name>
<dbReference type="Proteomes" id="UP000828251">
    <property type="component" value="Unassembled WGS sequence"/>
</dbReference>
<keyword evidence="2" id="KW-0378">Hydrolase</keyword>
<evidence type="ECO:0000313" key="4">
    <source>
        <dbReference type="Proteomes" id="UP000828251"/>
    </source>
</evidence>
<evidence type="ECO:0000256" key="2">
    <source>
        <dbReference type="ARBA" id="ARBA00022801"/>
    </source>
</evidence>
<keyword evidence="4" id="KW-1185">Reference proteome</keyword>
<dbReference type="Gene3D" id="3.40.630.10">
    <property type="entry name" value="Zn peptidases"/>
    <property type="match status" value="1"/>
</dbReference>
<reference evidence="3 4" key="1">
    <citation type="journal article" date="2021" name="Plant Biotechnol. J.">
        <title>Multi-omics assisted identification of the key and species-specific regulatory components of drought-tolerant mechanisms in Gossypium stocksii.</title>
        <authorList>
            <person name="Yu D."/>
            <person name="Ke L."/>
            <person name="Zhang D."/>
            <person name="Wu Y."/>
            <person name="Sun Y."/>
            <person name="Mei J."/>
            <person name="Sun J."/>
            <person name="Sun Y."/>
        </authorList>
    </citation>
    <scope>NUCLEOTIDE SEQUENCE [LARGE SCALE GENOMIC DNA]</scope>
    <source>
        <strain evidence="4">cv. E1</strain>
        <tissue evidence="3">Leaf</tissue>
    </source>
</reference>
<keyword evidence="1" id="KW-0479">Metal-binding</keyword>
<accession>A0A9D3VRH7</accession>
<evidence type="ECO:0000313" key="3">
    <source>
        <dbReference type="EMBL" id="KAH1091725.1"/>
    </source>
</evidence>
<dbReference type="AlphaFoldDB" id="A0A9D3VRH7"/>
<dbReference type="PANTHER" id="PTHR32494">
    <property type="entry name" value="ALLANTOATE DEIMINASE-RELATED"/>
    <property type="match status" value="1"/>
</dbReference>
<dbReference type="GO" id="GO:0046872">
    <property type="term" value="F:metal ion binding"/>
    <property type="evidence" value="ECO:0007669"/>
    <property type="project" value="UniProtKB-KW"/>
</dbReference>
<evidence type="ECO:0000256" key="1">
    <source>
        <dbReference type="ARBA" id="ARBA00022723"/>
    </source>
</evidence>
<sequence>FTPTRNIHCLIFFLQRSPHSLTRGFLVHAAVAGILPVIALKISNKSGVTAQDALKGNSIEITEDSLLGLKYDPTSIWGYFEFHIEQGPVLEWFGFLLL</sequence>
<comment type="caution">
    <text evidence="3">The sequence shown here is derived from an EMBL/GenBank/DDBJ whole genome shotgun (WGS) entry which is preliminary data.</text>
</comment>
<proteinExistence type="predicted"/>
<gene>
    <name evidence="3" type="ORF">J1N35_018982</name>
</gene>
<organism evidence="3 4">
    <name type="scientific">Gossypium stocksii</name>
    <dbReference type="NCBI Taxonomy" id="47602"/>
    <lineage>
        <taxon>Eukaryota</taxon>
        <taxon>Viridiplantae</taxon>
        <taxon>Streptophyta</taxon>
        <taxon>Embryophyta</taxon>
        <taxon>Tracheophyta</taxon>
        <taxon>Spermatophyta</taxon>
        <taxon>Magnoliopsida</taxon>
        <taxon>eudicotyledons</taxon>
        <taxon>Gunneridae</taxon>
        <taxon>Pentapetalae</taxon>
        <taxon>rosids</taxon>
        <taxon>malvids</taxon>
        <taxon>Malvales</taxon>
        <taxon>Malvaceae</taxon>
        <taxon>Malvoideae</taxon>
        <taxon>Gossypium</taxon>
    </lineage>
</organism>
<dbReference type="EMBL" id="JAIQCV010000006">
    <property type="protein sequence ID" value="KAH1091725.1"/>
    <property type="molecule type" value="Genomic_DNA"/>
</dbReference>
<dbReference type="InterPro" id="IPR010158">
    <property type="entry name" value="Amidase_Cbmase"/>
</dbReference>
<dbReference type="OrthoDB" id="1934378at2759"/>